<dbReference type="GO" id="GO:0097250">
    <property type="term" value="P:mitochondrial respirasome assembly"/>
    <property type="evidence" value="ECO:0007669"/>
    <property type="project" value="TreeGrafter"/>
</dbReference>
<keyword evidence="6" id="KW-0496">Mitochondrion</keyword>
<feature type="transmembrane region" description="Helical" evidence="9">
    <location>
        <begin position="34"/>
        <end position="53"/>
    </location>
</feature>
<keyword evidence="12" id="KW-1185">Reference proteome</keyword>
<evidence type="ECO:0000256" key="6">
    <source>
        <dbReference type="ARBA" id="ARBA00023128"/>
    </source>
</evidence>
<keyword evidence="4 9" id="KW-1133">Transmembrane helix</keyword>
<dbReference type="FunCoup" id="G8YRV8">
    <property type="interactions" value="143"/>
</dbReference>
<dbReference type="STRING" id="559304.G8YRV8"/>
<keyword evidence="5 8" id="KW-0175">Coiled coil</keyword>
<keyword evidence="7 9" id="KW-0472">Membrane</keyword>
<dbReference type="AlphaFoldDB" id="G8YRV8"/>
<dbReference type="eggNOG" id="KOG4431">
    <property type="taxonomic scope" value="Eukaryota"/>
</dbReference>
<dbReference type="InParanoid" id="G8YRV8"/>
<dbReference type="Gene3D" id="6.10.140.1320">
    <property type="match status" value="1"/>
</dbReference>
<dbReference type="PANTHER" id="PTHR12297">
    <property type="entry name" value="HYPOXIA-INDUCBILE GENE 1 HIG1 -RELATED"/>
    <property type="match status" value="1"/>
</dbReference>
<proteinExistence type="predicted"/>
<dbReference type="OrthoDB" id="6604018at2759"/>
<dbReference type="PROSITE" id="PS51503">
    <property type="entry name" value="HIG1"/>
    <property type="match status" value="1"/>
</dbReference>
<sequence length="152" mass="17705">MTSKLPSSFEETTQNEEEMDILQKMMFKCKQQPVVPIGTLATTGAIFLAAKSMRRGDRVKAQVYFRYRVGFQLATLVALVIGGWYYQTETTTQKQTREDKLLEKARSRERMWIEELERRDSEIQERKKRLEQSRAELIEAANKGFKSDGKSE</sequence>
<dbReference type="HOGENOM" id="CLU_087356_1_0_1"/>
<feature type="coiled-coil region" evidence="8">
    <location>
        <begin position="113"/>
        <end position="143"/>
    </location>
</feature>
<evidence type="ECO:0000259" key="10">
    <source>
        <dbReference type="PROSITE" id="PS51503"/>
    </source>
</evidence>
<dbReference type="Pfam" id="PF04588">
    <property type="entry name" value="HIG_1_N"/>
    <property type="match status" value="1"/>
</dbReference>
<evidence type="ECO:0000256" key="1">
    <source>
        <dbReference type="ARBA" id="ARBA00004325"/>
    </source>
</evidence>
<organism evidence="11 12">
    <name type="scientific">Pichia sorbitophila (strain ATCC MYA-4447 / BCRC 22081 / CBS 7064 / NBRC 10061 / NRRL Y-12695)</name>
    <name type="common">Hybrid yeast</name>
    <dbReference type="NCBI Taxonomy" id="559304"/>
    <lineage>
        <taxon>Eukaryota</taxon>
        <taxon>Fungi</taxon>
        <taxon>Dikarya</taxon>
        <taxon>Ascomycota</taxon>
        <taxon>Saccharomycotina</taxon>
        <taxon>Pichiomycetes</taxon>
        <taxon>Debaryomycetaceae</taxon>
        <taxon>Millerozyma</taxon>
    </lineage>
</organism>
<dbReference type="OMA" id="QRWIREL"/>
<evidence type="ECO:0000256" key="5">
    <source>
        <dbReference type="ARBA" id="ARBA00023054"/>
    </source>
</evidence>
<keyword evidence="3 9" id="KW-0812">Transmembrane</keyword>
<protein>
    <recommendedName>
        <fullName evidence="2">Respiratory supercomplex factor 1, mitochondrial</fullName>
    </recommendedName>
</protein>
<evidence type="ECO:0000256" key="4">
    <source>
        <dbReference type="ARBA" id="ARBA00022989"/>
    </source>
</evidence>
<dbReference type="EMBL" id="FO082057">
    <property type="protein sequence ID" value="CCE78295.1"/>
    <property type="molecule type" value="Genomic_DNA"/>
</dbReference>
<dbReference type="GO" id="GO:0031966">
    <property type="term" value="C:mitochondrial membrane"/>
    <property type="evidence" value="ECO:0007669"/>
    <property type="project" value="UniProtKB-SubCell"/>
</dbReference>
<evidence type="ECO:0000256" key="9">
    <source>
        <dbReference type="SAM" id="Phobius"/>
    </source>
</evidence>
<feature type="transmembrane region" description="Helical" evidence="9">
    <location>
        <begin position="65"/>
        <end position="86"/>
    </location>
</feature>
<evidence type="ECO:0000313" key="11">
    <source>
        <dbReference type="EMBL" id="CCE78295.1"/>
    </source>
</evidence>
<evidence type="ECO:0000256" key="8">
    <source>
        <dbReference type="SAM" id="Coils"/>
    </source>
</evidence>
<evidence type="ECO:0000256" key="2">
    <source>
        <dbReference type="ARBA" id="ARBA00013887"/>
    </source>
</evidence>
<dbReference type="InterPro" id="IPR050355">
    <property type="entry name" value="RCF1"/>
</dbReference>
<reference evidence="11 12" key="1">
    <citation type="journal article" date="2012" name="G3 (Bethesda)">
        <title>Pichia sorbitophila, an interspecies yeast hybrid reveals early steps of genome resolution following polyploidization.</title>
        <authorList>
            <person name="Leh Louis V."/>
            <person name="Despons L."/>
            <person name="Friedrich A."/>
            <person name="Martin T."/>
            <person name="Durrens P."/>
            <person name="Casaregola S."/>
            <person name="Neuveglise C."/>
            <person name="Fairhead C."/>
            <person name="Marck C."/>
            <person name="Cruz J.A."/>
            <person name="Straub M.L."/>
            <person name="Kugler V."/>
            <person name="Sacerdot C."/>
            <person name="Uzunov Z."/>
            <person name="Thierry A."/>
            <person name="Weiss S."/>
            <person name="Bleykasten C."/>
            <person name="De Montigny J."/>
            <person name="Jacques N."/>
            <person name="Jung P."/>
            <person name="Lemaire M."/>
            <person name="Mallet S."/>
            <person name="Morel G."/>
            <person name="Richard G.F."/>
            <person name="Sarkar A."/>
            <person name="Savel G."/>
            <person name="Schacherer J."/>
            <person name="Seret M.L."/>
            <person name="Talla E."/>
            <person name="Samson G."/>
            <person name="Jubin C."/>
            <person name="Poulain J."/>
            <person name="Vacherie B."/>
            <person name="Barbe V."/>
            <person name="Pelletier E."/>
            <person name="Sherman D.J."/>
            <person name="Westhof E."/>
            <person name="Weissenbach J."/>
            <person name="Baret P.V."/>
            <person name="Wincker P."/>
            <person name="Gaillardin C."/>
            <person name="Dujon B."/>
            <person name="Souciet J.L."/>
        </authorList>
    </citation>
    <scope>NUCLEOTIDE SEQUENCE [LARGE SCALE GENOMIC DNA]</scope>
    <source>
        <strain evidence="12">ATCC MYA-4447 / BCRC 22081 / CBS 7064 / NBRC 10061 / NRRL Y-12695</strain>
    </source>
</reference>
<dbReference type="PANTHER" id="PTHR12297:SF3">
    <property type="entry name" value="HIG1 DOMAIN FAMILY MEMBER 1A"/>
    <property type="match status" value="1"/>
</dbReference>
<gene>
    <name evidence="11" type="primary">Piso0_000915</name>
    <name evidence="11" type="ORF">GNLVRS01_PISO0C06822g</name>
</gene>
<dbReference type="InterPro" id="IPR007667">
    <property type="entry name" value="Hypoxia_induced_domain"/>
</dbReference>
<feature type="domain" description="HIG1" evidence="10">
    <location>
        <begin position="6"/>
        <end position="97"/>
    </location>
</feature>
<evidence type="ECO:0000256" key="7">
    <source>
        <dbReference type="ARBA" id="ARBA00023136"/>
    </source>
</evidence>
<name>G8YRV8_PICSO</name>
<comment type="subcellular location">
    <subcellularLocation>
        <location evidence="1">Mitochondrion membrane</location>
    </subcellularLocation>
</comment>
<evidence type="ECO:0000313" key="12">
    <source>
        <dbReference type="Proteomes" id="UP000005222"/>
    </source>
</evidence>
<evidence type="ECO:0000256" key="3">
    <source>
        <dbReference type="ARBA" id="ARBA00022692"/>
    </source>
</evidence>
<accession>G8YRV8</accession>
<dbReference type="Proteomes" id="UP000005222">
    <property type="component" value="Chromosome C"/>
</dbReference>